<evidence type="ECO:0000256" key="19">
    <source>
        <dbReference type="ARBA" id="ARBA00044919"/>
    </source>
</evidence>
<comment type="catalytic activity">
    <reaction evidence="15">
        <text>L-arginyl-L-alpha-amino acid(out) = L-arginyl-L-alpha-amino acid(in)</text>
        <dbReference type="Rhea" id="RHEA:79371"/>
        <dbReference type="ChEBI" id="CHEBI:84315"/>
    </reaction>
</comment>
<sequence>MSSSTRQNTVSTAFPQSILPWIVWGLGCIFYFYEFLLQVSPSVMGNELMRDFSITSQTLGFLSGIYYYSYSPMQLPCGVLMDRFGPHRILTIATAICAISTLAFGLTDNLFMAAAARLMIGFGSAFAAVGTMKLASNWFPPERFPLLTGLMVTIGMLGAISGETPLALLVDYYGWRHTMSIMGVVGLVLAVLIFVVAKDYPDSSGVKKHEDNSDQAPMLTSLVAIFKNTQLWLVAIYGGLMYMATPVFCGLWGVPFLMYKMAIAKTVAAHYISLVLIGWAIASPLWGIYSNRIGKRKPPMYIGTVGSLITCLLFIYAPIESGLVMQALLFLFGIFSAGFLCAFAVAKELCNRHYVATGLGFMNMINMVGVAICQPFIGYVLDQYWAGDLVNNVRVYPIKAYHVGLSILPIGIFISLLILFKVKETYCHWVGDEELEAHGVKA</sequence>
<evidence type="ECO:0000313" key="28">
    <source>
        <dbReference type="Proteomes" id="UP000054859"/>
    </source>
</evidence>
<evidence type="ECO:0000256" key="16">
    <source>
        <dbReference type="ARBA" id="ARBA00044900"/>
    </source>
</evidence>
<dbReference type="PROSITE" id="PS50850">
    <property type="entry name" value="MFS"/>
    <property type="match status" value="1"/>
</dbReference>
<comment type="subunit">
    <text evidence="24">Homodimer. Interacts with lysosomal protein GLMP (via lumenal domain); the interaction starts while both proteins are still in the endoplasmic reticulum and is required for stabilization of MFSD1 in lysosomes but has no direct effect on its targeting to lysosomes or transporter activity.</text>
</comment>
<dbReference type="STRING" id="45056.Lade_2032"/>
<feature type="transmembrane region" description="Helical" evidence="25">
    <location>
        <begin position="52"/>
        <end position="68"/>
    </location>
</feature>
<feature type="transmembrane region" description="Helical" evidence="25">
    <location>
        <begin position="231"/>
        <end position="256"/>
    </location>
</feature>
<comment type="catalytic activity">
    <reaction evidence="17">
        <text>L-arginyl-glycine(out) = L-arginyl-glycine(in)</text>
        <dbReference type="Rhea" id="RHEA:79391"/>
        <dbReference type="ChEBI" id="CHEBI:229955"/>
    </reaction>
</comment>
<evidence type="ECO:0000256" key="22">
    <source>
        <dbReference type="ARBA" id="ARBA00045018"/>
    </source>
</evidence>
<comment type="catalytic activity">
    <reaction evidence="12">
        <text>L-lysyl-L-alpha-amino acid(out) = L-lysyl-L-alpha-amino acid(in)</text>
        <dbReference type="Rhea" id="RHEA:79387"/>
        <dbReference type="ChEBI" id="CHEBI:229965"/>
    </reaction>
</comment>
<gene>
    <name evidence="27" type="ORF">Lade_2032</name>
</gene>
<evidence type="ECO:0000256" key="12">
    <source>
        <dbReference type="ARBA" id="ARBA00044891"/>
    </source>
</evidence>
<dbReference type="PANTHER" id="PTHR23512">
    <property type="entry name" value="MAJOR FACILITATOR SUPERFAMILY DOMAIN-CONTAINING PROTEIN 1"/>
    <property type="match status" value="1"/>
</dbReference>
<comment type="catalytic activity">
    <reaction evidence="10">
        <text>L-alpha-aminoacyl-L-arginine(out) = L-alpha-aminoacyl-L-arginine(in)</text>
        <dbReference type="Rhea" id="RHEA:79367"/>
        <dbReference type="ChEBI" id="CHEBI:229968"/>
    </reaction>
</comment>
<dbReference type="PATRIC" id="fig|45056.6.peg.2099"/>
<dbReference type="InterPro" id="IPR020846">
    <property type="entry name" value="MFS_dom"/>
</dbReference>
<comment type="catalytic activity">
    <reaction evidence="9">
        <text>L-histidyl-glycine(out) = L-histidyl-glycine(in)</text>
        <dbReference type="Rhea" id="RHEA:79395"/>
        <dbReference type="ChEBI" id="CHEBI:229957"/>
    </reaction>
</comment>
<feature type="transmembrane region" description="Helical" evidence="25">
    <location>
        <begin position="268"/>
        <end position="289"/>
    </location>
</feature>
<feature type="transmembrane region" description="Helical" evidence="25">
    <location>
        <begin position="12"/>
        <end position="32"/>
    </location>
</feature>
<comment type="catalytic activity">
    <reaction evidence="20">
        <text>L-lysyl-glycine(out) = L-lysyl-glycine(in)</text>
        <dbReference type="Rhea" id="RHEA:79407"/>
        <dbReference type="ChEBI" id="CHEBI:191202"/>
    </reaction>
</comment>
<evidence type="ECO:0000256" key="20">
    <source>
        <dbReference type="ARBA" id="ARBA00044924"/>
    </source>
</evidence>
<evidence type="ECO:0000256" key="4">
    <source>
        <dbReference type="ARBA" id="ARBA00022692"/>
    </source>
</evidence>
<feature type="transmembrane region" description="Helical" evidence="25">
    <location>
        <begin position="89"/>
        <end position="106"/>
    </location>
</feature>
<dbReference type="OrthoDB" id="9771451at2"/>
<keyword evidence="5 25" id="KW-1133">Transmembrane helix</keyword>
<comment type="catalytic activity">
    <reaction evidence="13">
        <text>L-alpha-aminoacyl-L-lysine(out) = L-alpha-aminoacyl-L-lysine(in)</text>
        <dbReference type="Rhea" id="RHEA:79383"/>
        <dbReference type="ChEBI" id="CHEBI:229966"/>
    </reaction>
</comment>
<dbReference type="Gene3D" id="1.20.1250.20">
    <property type="entry name" value="MFS general substrate transporter like domains"/>
    <property type="match status" value="2"/>
</dbReference>
<feature type="transmembrane region" description="Helical" evidence="25">
    <location>
        <begin position="174"/>
        <end position="197"/>
    </location>
</feature>
<feature type="transmembrane region" description="Helical" evidence="25">
    <location>
        <begin position="112"/>
        <end position="132"/>
    </location>
</feature>
<dbReference type="RefSeq" id="WP_058463086.1">
    <property type="nucleotide sequence ID" value="NZ_CAAAHS010000001.1"/>
</dbReference>
<evidence type="ECO:0000256" key="1">
    <source>
        <dbReference type="ARBA" id="ARBA00004155"/>
    </source>
</evidence>
<dbReference type="Proteomes" id="UP000054859">
    <property type="component" value="Unassembled WGS sequence"/>
</dbReference>
<evidence type="ECO:0000256" key="15">
    <source>
        <dbReference type="ARBA" id="ARBA00044899"/>
    </source>
</evidence>
<comment type="catalytic activity">
    <reaction evidence="16">
        <text>L-lysyl-L-lysine(out) = L-lysyl-L-lysine(in)</text>
        <dbReference type="Rhea" id="RHEA:79403"/>
        <dbReference type="ChEBI" id="CHEBI:229956"/>
    </reaction>
</comment>
<evidence type="ECO:0000256" key="3">
    <source>
        <dbReference type="ARBA" id="ARBA00022448"/>
    </source>
</evidence>
<evidence type="ECO:0000256" key="8">
    <source>
        <dbReference type="ARBA" id="ARBA00044876"/>
    </source>
</evidence>
<feature type="transmembrane region" description="Helical" evidence="25">
    <location>
        <begin position="144"/>
        <end position="162"/>
    </location>
</feature>
<evidence type="ECO:0000256" key="11">
    <source>
        <dbReference type="ARBA" id="ARBA00044884"/>
    </source>
</evidence>
<evidence type="ECO:0000256" key="24">
    <source>
        <dbReference type="ARBA" id="ARBA00046376"/>
    </source>
</evidence>
<evidence type="ECO:0000256" key="23">
    <source>
        <dbReference type="ARBA" id="ARBA00045709"/>
    </source>
</evidence>
<comment type="catalytic activity">
    <reaction evidence="14">
        <text>L-aspartyl-L-lysine(out) = L-aspartyl-L-lysine(in)</text>
        <dbReference type="Rhea" id="RHEA:79411"/>
        <dbReference type="ChEBI" id="CHEBI:229953"/>
    </reaction>
</comment>
<comment type="catalytic activity">
    <reaction evidence="11">
        <text>L-alpha-aminoacyl-L-histidine(out) = L-alpha-aminoacyl-L-histidine(in)</text>
        <dbReference type="Rhea" id="RHEA:79375"/>
        <dbReference type="ChEBI" id="CHEBI:229967"/>
    </reaction>
</comment>
<reference evidence="27 28" key="1">
    <citation type="submission" date="2015-11" db="EMBL/GenBank/DDBJ databases">
        <title>Identification of large and diverse effector repertoires of 38 Legionella species.</title>
        <authorList>
            <person name="Burstein D."/>
            <person name="Amaro F."/>
            <person name="Zusman T."/>
            <person name="Lifshitz Z."/>
            <person name="Cohen O."/>
            <person name="Gilbert J.A."/>
            <person name="Pupko T."/>
            <person name="Shuman H.A."/>
            <person name="Segal G."/>
        </authorList>
    </citation>
    <scope>NUCLEOTIDE SEQUENCE [LARGE SCALE GENOMIC DNA]</scope>
    <source>
        <strain evidence="27 28">1762-AUS-E</strain>
    </source>
</reference>
<evidence type="ECO:0000313" key="27">
    <source>
        <dbReference type="EMBL" id="KTC64738.1"/>
    </source>
</evidence>
<evidence type="ECO:0000256" key="10">
    <source>
        <dbReference type="ARBA" id="ARBA00044881"/>
    </source>
</evidence>
<comment type="catalytic activity">
    <reaction evidence="19">
        <text>L-alanyl-L-lysine(out) = L-alanyl-L-lysine(in)</text>
        <dbReference type="Rhea" id="RHEA:79415"/>
        <dbReference type="ChEBI" id="CHEBI:192470"/>
    </reaction>
</comment>
<dbReference type="Pfam" id="PF07690">
    <property type="entry name" value="MFS_1"/>
    <property type="match status" value="2"/>
</dbReference>
<feature type="transmembrane region" description="Helical" evidence="25">
    <location>
        <begin position="358"/>
        <end position="381"/>
    </location>
</feature>
<dbReference type="InterPro" id="IPR036259">
    <property type="entry name" value="MFS_trans_sf"/>
</dbReference>
<evidence type="ECO:0000259" key="26">
    <source>
        <dbReference type="PROSITE" id="PS50850"/>
    </source>
</evidence>
<comment type="catalytic activity">
    <reaction evidence="18">
        <text>L-histidyl-L-alpha-amino acid(out) = L-histidyl-L-alpha-amino acid(in)</text>
        <dbReference type="Rhea" id="RHEA:79379"/>
        <dbReference type="ChEBI" id="CHEBI:229964"/>
    </reaction>
</comment>
<evidence type="ECO:0000256" key="17">
    <source>
        <dbReference type="ARBA" id="ARBA00044903"/>
    </source>
</evidence>
<dbReference type="GO" id="GO:0005765">
    <property type="term" value="C:lysosomal membrane"/>
    <property type="evidence" value="ECO:0007669"/>
    <property type="project" value="UniProtKB-SubCell"/>
</dbReference>
<dbReference type="SUPFAM" id="SSF103473">
    <property type="entry name" value="MFS general substrate transporter"/>
    <property type="match status" value="1"/>
</dbReference>
<comment type="caution">
    <text evidence="27">The sequence shown here is derived from an EMBL/GenBank/DDBJ whole genome shotgun (WGS) entry which is preliminary data.</text>
</comment>
<keyword evidence="28" id="KW-1185">Reference proteome</keyword>
<evidence type="ECO:0000256" key="13">
    <source>
        <dbReference type="ARBA" id="ARBA00044893"/>
    </source>
</evidence>
<feature type="transmembrane region" description="Helical" evidence="25">
    <location>
        <begin position="301"/>
        <end position="319"/>
    </location>
</feature>
<comment type="subcellular location">
    <subcellularLocation>
        <location evidence="1">Lysosome membrane</location>
        <topology evidence="1">Multi-pass membrane protein</topology>
    </subcellularLocation>
</comment>
<comment type="function">
    <text evidence="23">Lysosomal dipeptide uniporter that selectively exports lysine, arginine or histidine-containing dipeptides with a net positive charge from the lysosome lumen into the cytosol. Could play a role in a specific type of protein O-glycosylation indirectly regulating macrophages migration and tissue invasion. Also essential for liver homeostasis.</text>
</comment>
<comment type="similarity">
    <text evidence="2">Belongs to the major facilitator superfamily.</text>
</comment>
<name>A0A0W0R0Z4_9GAMM</name>
<dbReference type="PANTHER" id="PTHR23512:SF3">
    <property type="entry name" value="MAJOR FACILITATOR SUPERFAMILY DOMAIN-CONTAINING PROTEIN 1"/>
    <property type="match status" value="1"/>
</dbReference>
<feature type="domain" description="Major facilitator superfamily (MFS) profile" evidence="26">
    <location>
        <begin position="20"/>
        <end position="423"/>
    </location>
</feature>
<evidence type="ECO:0000256" key="18">
    <source>
        <dbReference type="ARBA" id="ARBA00044912"/>
    </source>
</evidence>
<feature type="transmembrane region" description="Helical" evidence="25">
    <location>
        <begin position="401"/>
        <end position="420"/>
    </location>
</feature>
<organism evidence="27 28">
    <name type="scientific">Legionella adelaidensis</name>
    <dbReference type="NCBI Taxonomy" id="45056"/>
    <lineage>
        <taxon>Bacteria</taxon>
        <taxon>Pseudomonadati</taxon>
        <taxon>Pseudomonadota</taxon>
        <taxon>Gammaproteobacteria</taxon>
        <taxon>Legionellales</taxon>
        <taxon>Legionellaceae</taxon>
        <taxon>Legionella</taxon>
    </lineage>
</organism>
<evidence type="ECO:0000256" key="25">
    <source>
        <dbReference type="SAM" id="Phobius"/>
    </source>
</evidence>
<evidence type="ECO:0000256" key="2">
    <source>
        <dbReference type="ARBA" id="ARBA00008335"/>
    </source>
</evidence>
<evidence type="ECO:0000256" key="9">
    <source>
        <dbReference type="ARBA" id="ARBA00044878"/>
    </source>
</evidence>
<dbReference type="InterPro" id="IPR052187">
    <property type="entry name" value="MFSD1"/>
</dbReference>
<feature type="transmembrane region" description="Helical" evidence="25">
    <location>
        <begin position="325"/>
        <end position="346"/>
    </location>
</feature>
<evidence type="ECO:0000256" key="14">
    <source>
        <dbReference type="ARBA" id="ARBA00044898"/>
    </source>
</evidence>
<dbReference type="AlphaFoldDB" id="A0A0W0R0Z4"/>
<keyword evidence="6 25" id="KW-0472">Membrane</keyword>
<accession>A0A0W0R0Z4</accession>
<evidence type="ECO:0000256" key="21">
    <source>
        <dbReference type="ARBA" id="ARBA00044985"/>
    </source>
</evidence>
<evidence type="ECO:0000256" key="7">
    <source>
        <dbReference type="ARBA" id="ARBA00023228"/>
    </source>
</evidence>
<keyword evidence="7" id="KW-0458">Lysosome</keyword>
<keyword evidence="4 25" id="KW-0812">Transmembrane</keyword>
<evidence type="ECO:0000256" key="5">
    <source>
        <dbReference type="ARBA" id="ARBA00022989"/>
    </source>
</evidence>
<dbReference type="PROSITE" id="PS51257">
    <property type="entry name" value="PROKAR_LIPOPROTEIN"/>
    <property type="match status" value="1"/>
</dbReference>
<proteinExistence type="inferred from homology"/>
<dbReference type="EMBL" id="LNKA01000019">
    <property type="protein sequence ID" value="KTC64738.1"/>
    <property type="molecule type" value="Genomic_DNA"/>
</dbReference>
<keyword evidence="3" id="KW-0813">Transport</keyword>
<dbReference type="GO" id="GO:0022857">
    <property type="term" value="F:transmembrane transporter activity"/>
    <property type="evidence" value="ECO:0007669"/>
    <property type="project" value="InterPro"/>
</dbReference>
<protein>
    <recommendedName>
        <fullName evidence="21">Lysosomal dipeptide transporter MFSD1</fullName>
    </recommendedName>
    <alternativeName>
        <fullName evidence="22">Major facilitator superfamily domain-containing protein 1</fullName>
    </alternativeName>
</protein>
<evidence type="ECO:0000256" key="6">
    <source>
        <dbReference type="ARBA" id="ARBA00023136"/>
    </source>
</evidence>
<comment type="catalytic activity">
    <reaction evidence="8">
        <text>L-lysyl-L-alanine(out) = L-lysyl-L-alanine(in)</text>
        <dbReference type="Rhea" id="RHEA:79399"/>
        <dbReference type="ChEBI" id="CHEBI:229954"/>
    </reaction>
</comment>
<dbReference type="InterPro" id="IPR011701">
    <property type="entry name" value="MFS"/>
</dbReference>